<organism evidence="1 2">
    <name type="scientific">Jannaschia helgolandensis</name>
    <dbReference type="NCBI Taxonomy" id="188906"/>
    <lineage>
        <taxon>Bacteria</taxon>
        <taxon>Pseudomonadati</taxon>
        <taxon>Pseudomonadota</taxon>
        <taxon>Alphaproteobacteria</taxon>
        <taxon>Rhodobacterales</taxon>
        <taxon>Roseobacteraceae</taxon>
        <taxon>Jannaschia</taxon>
    </lineage>
</organism>
<protein>
    <submittedName>
        <fullName evidence="1">Uncharacterized protein</fullName>
    </submittedName>
</protein>
<sequence length="68" mass="7803">MIAVIKEHAHPQRGLPIQELGNHMSQIHALTTKNIPESGWAKYAEHRPRLFRLEKKGTQQVVYYVGAQ</sequence>
<proteinExistence type="predicted"/>
<dbReference type="EMBL" id="FNZQ01000004">
    <property type="protein sequence ID" value="SEL25983.1"/>
    <property type="molecule type" value="Genomic_DNA"/>
</dbReference>
<dbReference type="Proteomes" id="UP000199283">
    <property type="component" value="Unassembled WGS sequence"/>
</dbReference>
<dbReference type="STRING" id="188906.SAMN04488526_2282"/>
<reference evidence="1 2" key="1">
    <citation type="submission" date="2016-10" db="EMBL/GenBank/DDBJ databases">
        <authorList>
            <person name="de Groot N.N."/>
        </authorList>
    </citation>
    <scope>NUCLEOTIDE SEQUENCE [LARGE SCALE GENOMIC DNA]</scope>
    <source>
        <strain evidence="1 2">DSM 14858</strain>
    </source>
</reference>
<gene>
    <name evidence="1" type="ORF">SAMN04488526_2282</name>
</gene>
<keyword evidence="2" id="KW-1185">Reference proteome</keyword>
<accession>A0A1H7NR40</accession>
<dbReference type="AlphaFoldDB" id="A0A1H7NR40"/>
<evidence type="ECO:0000313" key="2">
    <source>
        <dbReference type="Proteomes" id="UP000199283"/>
    </source>
</evidence>
<name>A0A1H7NR40_9RHOB</name>
<evidence type="ECO:0000313" key="1">
    <source>
        <dbReference type="EMBL" id="SEL25983.1"/>
    </source>
</evidence>